<dbReference type="Pfam" id="PF01522">
    <property type="entry name" value="Polysacc_deac_1"/>
    <property type="match status" value="1"/>
</dbReference>
<dbReference type="SUPFAM" id="SSF88713">
    <property type="entry name" value="Glycoside hydrolase/deacetylase"/>
    <property type="match status" value="1"/>
</dbReference>
<reference evidence="2 3" key="1">
    <citation type="journal article" date="2016" name="Genome Announc.">
        <title>First Complete Genome Sequence of a Subdivision 6 Acidobacterium Strain.</title>
        <authorList>
            <person name="Huang S."/>
            <person name="Vieira S."/>
            <person name="Bunk B."/>
            <person name="Riedel T."/>
            <person name="Sproer C."/>
            <person name="Overmann J."/>
        </authorList>
    </citation>
    <scope>NUCLEOTIDE SEQUENCE [LARGE SCALE GENOMIC DNA]</scope>
    <source>
        <strain evidence="3">DSM 100886 HEG_-6_39</strain>
    </source>
</reference>
<organism evidence="2 3">
    <name type="scientific">Luteitalea pratensis</name>
    <dbReference type="NCBI Taxonomy" id="1855912"/>
    <lineage>
        <taxon>Bacteria</taxon>
        <taxon>Pseudomonadati</taxon>
        <taxon>Acidobacteriota</taxon>
        <taxon>Vicinamibacteria</taxon>
        <taxon>Vicinamibacterales</taxon>
        <taxon>Vicinamibacteraceae</taxon>
        <taxon>Luteitalea</taxon>
    </lineage>
</organism>
<evidence type="ECO:0000259" key="1">
    <source>
        <dbReference type="PROSITE" id="PS51677"/>
    </source>
</evidence>
<dbReference type="InterPro" id="IPR045235">
    <property type="entry name" value="PuuE_HpPgdA-like"/>
</dbReference>
<dbReference type="NCBIfam" id="TIGR03006">
    <property type="entry name" value="pepcterm_polyde"/>
    <property type="match status" value="1"/>
</dbReference>
<sequence>MAPAPVINALTIDVEDYFHASALAGAAPRAEWDSLPSRVGQNTRLLLDIFDGAGVRGTCFVLGWVARRDPDLVREIAARGHEVASHGFWHQLIYDQSRQEFRADVREARALLQDLTGQPVLGYRAPSFSIVERSLWALDVLVEEGYRYDASIFPIHHDRYGIPDAPRTIHLRHTTAGPIVEVPSSTVRLGKNLPTAGGGYFRLLPYAWTRWGIRRVNAEGMPAIFYLHPWEVDPGQPVMPLSPLTRIRHYRNLDKCAARLDQMLRDFRFGTLGSIVTPHLASVHTH</sequence>
<feature type="domain" description="NodB homology" evidence="1">
    <location>
        <begin position="29"/>
        <end position="286"/>
    </location>
</feature>
<dbReference type="InterPro" id="IPR022560">
    <property type="entry name" value="DUF3473"/>
</dbReference>
<evidence type="ECO:0000313" key="3">
    <source>
        <dbReference type="Proteomes" id="UP000076079"/>
    </source>
</evidence>
<accession>A0A143PQK7</accession>
<dbReference type="EMBL" id="CP015136">
    <property type="protein sequence ID" value="AMY10089.1"/>
    <property type="molecule type" value="Genomic_DNA"/>
</dbReference>
<dbReference type="PANTHER" id="PTHR47561">
    <property type="entry name" value="POLYSACCHARIDE DEACETYLASE FAMILY PROTEIN (AFU_ORTHOLOGUE AFUA_6G05030)"/>
    <property type="match status" value="1"/>
</dbReference>
<dbReference type="PANTHER" id="PTHR47561:SF1">
    <property type="entry name" value="POLYSACCHARIDE DEACETYLASE FAMILY PROTEIN (AFU_ORTHOLOGUE AFUA_6G05030)"/>
    <property type="match status" value="1"/>
</dbReference>
<dbReference type="AlphaFoldDB" id="A0A143PQK7"/>
<dbReference type="CDD" id="cd10941">
    <property type="entry name" value="CE4_PuuE_HpPgdA_like_2"/>
    <property type="match status" value="1"/>
</dbReference>
<evidence type="ECO:0000313" key="2">
    <source>
        <dbReference type="EMBL" id="AMY10089.1"/>
    </source>
</evidence>
<dbReference type="GO" id="GO:0005975">
    <property type="term" value="P:carbohydrate metabolic process"/>
    <property type="evidence" value="ECO:0007669"/>
    <property type="project" value="InterPro"/>
</dbReference>
<dbReference type="OrthoDB" id="9806342at2"/>
<dbReference type="PROSITE" id="PS51677">
    <property type="entry name" value="NODB"/>
    <property type="match status" value="1"/>
</dbReference>
<dbReference type="RefSeq" id="WP_110171766.1">
    <property type="nucleotide sequence ID" value="NZ_CP015136.1"/>
</dbReference>
<dbReference type="STRING" id="1855912.LuPra_03317"/>
<dbReference type="InterPro" id="IPR014344">
    <property type="entry name" value="XrtA_polysacc_deacetyl"/>
</dbReference>
<dbReference type="Pfam" id="PF11959">
    <property type="entry name" value="DUF3473"/>
    <property type="match status" value="1"/>
</dbReference>
<dbReference type="Gene3D" id="3.20.20.370">
    <property type="entry name" value="Glycoside hydrolase/deacetylase"/>
    <property type="match status" value="1"/>
</dbReference>
<protein>
    <submittedName>
        <fullName evidence="2">Polysaccharide deacetylase family protein, PEP-CTERM locus subfamily</fullName>
    </submittedName>
</protein>
<dbReference type="InterPro" id="IPR011330">
    <property type="entry name" value="Glyco_hydro/deAcase_b/a-brl"/>
</dbReference>
<name>A0A143PQK7_LUTPR</name>
<keyword evidence="3" id="KW-1185">Reference proteome</keyword>
<dbReference type="PATRIC" id="fig|1813736.3.peg.3523"/>
<dbReference type="KEGG" id="abac:LuPra_03317"/>
<dbReference type="GO" id="GO:0016810">
    <property type="term" value="F:hydrolase activity, acting on carbon-nitrogen (but not peptide) bonds"/>
    <property type="evidence" value="ECO:0007669"/>
    <property type="project" value="InterPro"/>
</dbReference>
<gene>
    <name evidence="2" type="ORF">LuPra_03317</name>
</gene>
<proteinExistence type="predicted"/>
<reference evidence="3" key="2">
    <citation type="submission" date="2016-04" db="EMBL/GenBank/DDBJ databases">
        <title>First Complete Genome Sequence of a Subdivision 6 Acidobacterium.</title>
        <authorList>
            <person name="Huang S."/>
            <person name="Vieira S."/>
            <person name="Bunk B."/>
            <person name="Riedel T."/>
            <person name="Sproeer C."/>
            <person name="Overmann J."/>
        </authorList>
    </citation>
    <scope>NUCLEOTIDE SEQUENCE [LARGE SCALE GENOMIC DNA]</scope>
    <source>
        <strain evidence="3">DSM 100886 HEG_-6_39</strain>
    </source>
</reference>
<dbReference type="InterPro" id="IPR002509">
    <property type="entry name" value="NODB_dom"/>
</dbReference>
<dbReference type="Proteomes" id="UP000076079">
    <property type="component" value="Chromosome"/>
</dbReference>